<sequence>MNTNDPGQLARGRLAQFSAGLTRTSLGAEAPTTQVKALPPGEETAGVLVLHVNDIDQYDRNPRTAPNAAYEDMKASIKAARAIVQKLTVTRRPGAARYMIHAGGNTRLAILKELWAETQDEVFGVQAVMFEPWVAESRTYAAHLIENTKRAEMTFWDRATGSVRLREDLERESGESYSQRRLVEAFAEVGYGVSRGMVQQYEYAVAFLAPLGDWLTSDNVKALQPAINRLVQLAARFNVDEKTVFRDLFWPDMQGMALVLHERSSVQKATTLNVRELVEQLKGSLAARLEASSVQLDLWAEHLAVDEDATGDTLRALALDAPRDDTPPENDRSAPPPGSAPTLPLHGAKEGPSRLDDAPVPFPNQSGDPVVSTAEVVSAPSSSQAADPLADVVDTAARLAAIAGVAEALVRSDVAPLGFYMEPNLPSTIDPYLAEAAWWTLAVTAGQFYSHVWQSLPSDSSWVKLLSRADEIASDASEHLLSPFADYVERVANGRYDPATRQPMIYADYLPLLLWHEAGTGPMVSELCHRALQLRRALPERFAFCLKQYQFEVKEAE</sequence>
<name>A0AAW3FC40_BURGA</name>
<comment type="caution">
    <text evidence="2">The sequence shown here is derived from an EMBL/GenBank/DDBJ whole genome shotgun (WGS) entry which is preliminary data.</text>
</comment>
<dbReference type="InterPro" id="IPR022304">
    <property type="entry name" value="ICE_PFGI_1_ParB"/>
</dbReference>
<feature type="region of interest" description="Disordered" evidence="1">
    <location>
        <begin position="320"/>
        <end position="375"/>
    </location>
</feature>
<dbReference type="NCBIfam" id="TIGR03764">
    <property type="entry name" value="ICE_PFGI_1_parB"/>
    <property type="match status" value="1"/>
</dbReference>
<protein>
    <submittedName>
        <fullName evidence="2">Transcriptional regulator domain protein</fullName>
    </submittedName>
</protein>
<evidence type="ECO:0000256" key="1">
    <source>
        <dbReference type="SAM" id="MobiDB-lite"/>
    </source>
</evidence>
<dbReference type="Proteomes" id="UP000029590">
    <property type="component" value="Unassembled WGS sequence"/>
</dbReference>
<dbReference type="AlphaFoldDB" id="A0AAW3FC40"/>
<accession>A0AAW3FC40</accession>
<feature type="compositionally biased region" description="Basic and acidic residues" evidence="1">
    <location>
        <begin position="321"/>
        <end position="332"/>
    </location>
</feature>
<feature type="compositionally biased region" description="Basic and acidic residues" evidence="1">
    <location>
        <begin position="347"/>
        <end position="357"/>
    </location>
</feature>
<reference evidence="2 3" key="1">
    <citation type="submission" date="2014-04" db="EMBL/GenBank/DDBJ databases">
        <authorList>
            <person name="Bishop-Lilly K.A."/>
            <person name="Broomall S.M."/>
            <person name="Chain P.S."/>
            <person name="Chertkov O."/>
            <person name="Coyne S.R."/>
            <person name="Daligault H.E."/>
            <person name="Davenport K.W."/>
            <person name="Erkkila T."/>
            <person name="Frey K.G."/>
            <person name="Gibbons H.S."/>
            <person name="Gu W."/>
            <person name="Jaissle J."/>
            <person name="Johnson S.L."/>
            <person name="Koroleva G.I."/>
            <person name="Ladner J.T."/>
            <person name="Lo C.-C."/>
            <person name="Minogue T.D."/>
            <person name="Munk C."/>
            <person name="Palacios G.F."/>
            <person name="Redden C.L."/>
            <person name="Rosenzweig C.N."/>
            <person name="Scholz M.B."/>
            <person name="Teshima H."/>
            <person name="Xu Y."/>
        </authorList>
    </citation>
    <scope>NUCLEOTIDE SEQUENCE [LARGE SCALE GENOMIC DNA]</scope>
    <source>
        <strain evidence="3">gladioli</strain>
    </source>
</reference>
<proteinExistence type="predicted"/>
<dbReference type="RefSeq" id="WP_059443231.1">
    <property type="nucleotide sequence ID" value="NZ_CADEQJ010000023.1"/>
</dbReference>
<organism evidence="2 3">
    <name type="scientific">Burkholderia gladioli</name>
    <name type="common">Pseudomonas marginata</name>
    <name type="synonym">Phytomonas marginata</name>
    <dbReference type="NCBI Taxonomy" id="28095"/>
    <lineage>
        <taxon>Bacteria</taxon>
        <taxon>Pseudomonadati</taxon>
        <taxon>Pseudomonadota</taxon>
        <taxon>Betaproteobacteria</taxon>
        <taxon>Burkholderiales</taxon>
        <taxon>Burkholderiaceae</taxon>
        <taxon>Burkholderia</taxon>
    </lineage>
</organism>
<evidence type="ECO:0000313" key="2">
    <source>
        <dbReference type="EMBL" id="KGC20252.1"/>
    </source>
</evidence>
<dbReference type="SUPFAM" id="SSF110849">
    <property type="entry name" value="ParB/Sulfiredoxin"/>
    <property type="match status" value="1"/>
</dbReference>
<gene>
    <name evidence="2" type="ORF">DM48_7906</name>
</gene>
<dbReference type="EMBL" id="JPGG01000012">
    <property type="protein sequence ID" value="KGC20252.1"/>
    <property type="molecule type" value="Genomic_DNA"/>
</dbReference>
<dbReference type="InterPro" id="IPR036086">
    <property type="entry name" value="ParB/Sulfiredoxin_sf"/>
</dbReference>
<evidence type="ECO:0000313" key="3">
    <source>
        <dbReference type="Proteomes" id="UP000029590"/>
    </source>
</evidence>